<organism evidence="1">
    <name type="scientific">Dulem virus 34</name>
    <dbReference type="NCBI Taxonomy" id="3145752"/>
    <lineage>
        <taxon>Viruses</taxon>
        <taxon>Duplodnaviria</taxon>
        <taxon>Heunggongvirae</taxon>
        <taxon>Uroviricota</taxon>
        <taxon>Caudoviricetes</taxon>
    </lineage>
</organism>
<proteinExistence type="predicted"/>
<dbReference type="EMBL" id="PP511788">
    <property type="protein sequence ID" value="XCD07434.1"/>
    <property type="molecule type" value="Genomic_DNA"/>
</dbReference>
<evidence type="ECO:0000313" key="1">
    <source>
        <dbReference type="EMBL" id="XCD07434.1"/>
    </source>
</evidence>
<name>A0AAU8B575_9CAUD</name>
<sequence length="432" mass="46824">MRTRRAEVELTYNGAAVTTKMAPYQTEVAYTDPASGEADSLDISIHDRETQWTTAWVPITGDTLSATIKALDWTQEGDNRVLPCGFFVLDSYSFSGWPLVGVISSVSVPADGAFMATERTKTWENVTIQEIGKEIAARAGIELAWDVEGEPFTIKSVEQSEQTDCDFYMSLCDTYGLAMKVYAQKIVVYDREAYKAKDAVGKITEEDLESWSWSKNMAGTYTGGEYTYTDPATEEEIKVTVGTGTRILKMSGKADSQADAERKIQAAVNKANHGAAQITATIMGNASMVASQCVTVVGLGKLSGKYYIDSITHRVSGDGGYTMEMEMSLVEAMTEEVIKDATQRLAAVGVMASPDYWVAHYQDVGSLDGLILNMATRIKVNQGGNSISNVTDALTVLTNAGVINSPDYWAAKYTAVAWLDVLLISAANALTT</sequence>
<accession>A0AAU8B575</accession>
<protein>
    <submittedName>
        <fullName evidence="1">Tail protein</fullName>
    </submittedName>
</protein>
<dbReference type="SUPFAM" id="SSF69279">
    <property type="entry name" value="Phage tail proteins"/>
    <property type="match status" value="1"/>
</dbReference>
<reference evidence="1" key="1">
    <citation type="submission" date="2024-03" db="EMBL/GenBank/DDBJ databases">
        <title>Diverse circular DNA viruses in blood, oral, and fecal samples of captive lemurs.</title>
        <authorList>
            <person name="Paietta E.N."/>
            <person name="Kraberger S."/>
            <person name="Lund M.C."/>
            <person name="Custer J.M."/>
            <person name="Vargas K.M."/>
            <person name="Ehmke E.E."/>
            <person name="Yoder A.D."/>
            <person name="Varsani A."/>
        </authorList>
    </citation>
    <scope>NUCLEOTIDE SEQUENCE</scope>
    <source>
        <strain evidence="1">Duke_28FF_219</strain>
    </source>
</reference>